<evidence type="ECO:0000313" key="1">
    <source>
        <dbReference type="EMBL" id="KAK4785541.1"/>
    </source>
</evidence>
<dbReference type="EMBL" id="JAXQNO010000013">
    <property type="protein sequence ID" value="KAK4785541.1"/>
    <property type="molecule type" value="Genomic_DNA"/>
</dbReference>
<dbReference type="Proteomes" id="UP001346149">
    <property type="component" value="Unassembled WGS sequence"/>
</dbReference>
<reference evidence="1 2" key="1">
    <citation type="journal article" date="2023" name="Hortic Res">
        <title>Pangenome of water caltrop reveals structural variations and asymmetric subgenome divergence after allopolyploidization.</title>
        <authorList>
            <person name="Zhang X."/>
            <person name="Chen Y."/>
            <person name="Wang L."/>
            <person name="Yuan Y."/>
            <person name="Fang M."/>
            <person name="Shi L."/>
            <person name="Lu R."/>
            <person name="Comes H.P."/>
            <person name="Ma Y."/>
            <person name="Chen Y."/>
            <person name="Huang G."/>
            <person name="Zhou Y."/>
            <person name="Zheng Z."/>
            <person name="Qiu Y."/>
        </authorList>
    </citation>
    <scope>NUCLEOTIDE SEQUENCE [LARGE SCALE GENOMIC DNA]</scope>
    <source>
        <strain evidence="1">F231</strain>
    </source>
</reference>
<name>A0AAN7LS22_TRANT</name>
<keyword evidence="2" id="KW-1185">Reference proteome</keyword>
<organism evidence="1 2">
    <name type="scientific">Trapa natans</name>
    <name type="common">Water chestnut</name>
    <dbReference type="NCBI Taxonomy" id="22666"/>
    <lineage>
        <taxon>Eukaryota</taxon>
        <taxon>Viridiplantae</taxon>
        <taxon>Streptophyta</taxon>
        <taxon>Embryophyta</taxon>
        <taxon>Tracheophyta</taxon>
        <taxon>Spermatophyta</taxon>
        <taxon>Magnoliopsida</taxon>
        <taxon>eudicotyledons</taxon>
        <taxon>Gunneridae</taxon>
        <taxon>Pentapetalae</taxon>
        <taxon>rosids</taxon>
        <taxon>malvids</taxon>
        <taxon>Myrtales</taxon>
        <taxon>Lythraceae</taxon>
        <taxon>Trapa</taxon>
    </lineage>
</organism>
<comment type="caution">
    <text evidence="1">The sequence shown here is derived from an EMBL/GenBank/DDBJ whole genome shotgun (WGS) entry which is preliminary data.</text>
</comment>
<gene>
    <name evidence="1" type="ORF">SAY86_002230</name>
</gene>
<protein>
    <submittedName>
        <fullName evidence="1">Uncharacterized protein</fullName>
    </submittedName>
</protein>
<dbReference type="AlphaFoldDB" id="A0AAN7LS22"/>
<accession>A0AAN7LS22</accession>
<proteinExistence type="predicted"/>
<evidence type="ECO:0000313" key="2">
    <source>
        <dbReference type="Proteomes" id="UP001346149"/>
    </source>
</evidence>
<sequence>MAGVLQERVEPKLAISRWFRHNRNNHNQVLSRPYRGRCEELSIRSEAQEVIARKQFGGFIMGTTSASLPPHSLDYLN</sequence>